<protein>
    <recommendedName>
        <fullName evidence="3">STAS/SEC14 domain-containing protein</fullName>
    </recommendedName>
</protein>
<dbReference type="AlphaFoldDB" id="A0A2R5FVM3"/>
<keyword evidence="2" id="KW-1185">Reference proteome</keyword>
<dbReference type="OrthoDB" id="487009at2"/>
<organism evidence="1 2">
    <name type="scientific">Nostoc commune NIES-4072</name>
    <dbReference type="NCBI Taxonomy" id="2005467"/>
    <lineage>
        <taxon>Bacteria</taxon>
        <taxon>Bacillati</taxon>
        <taxon>Cyanobacteriota</taxon>
        <taxon>Cyanophyceae</taxon>
        <taxon>Nostocales</taxon>
        <taxon>Nostocaceae</taxon>
        <taxon>Nostoc</taxon>
    </lineage>
</organism>
<dbReference type="RefSeq" id="WP_109009621.1">
    <property type="nucleotide sequence ID" value="NZ_BDUD01000001.1"/>
</dbReference>
<comment type="caution">
    <text evidence="1">The sequence shown here is derived from an EMBL/GenBank/DDBJ whole genome shotgun (WGS) entry which is preliminary data.</text>
</comment>
<evidence type="ECO:0000313" key="2">
    <source>
        <dbReference type="Proteomes" id="UP000245124"/>
    </source>
</evidence>
<reference evidence="1 2" key="1">
    <citation type="submission" date="2017-06" db="EMBL/GenBank/DDBJ databases">
        <title>Genome sequencing of cyanobaciteial culture collection at National Institute for Environmental Studies (NIES).</title>
        <authorList>
            <person name="Hirose Y."/>
            <person name="Shimura Y."/>
            <person name="Fujisawa T."/>
            <person name="Nakamura Y."/>
            <person name="Kawachi M."/>
        </authorList>
    </citation>
    <scope>NUCLEOTIDE SEQUENCE [LARGE SCALE GENOMIC DNA]</scope>
    <source>
        <strain evidence="1 2">NIES-4072</strain>
    </source>
</reference>
<proteinExistence type="predicted"/>
<dbReference type="EMBL" id="BDUD01000001">
    <property type="protein sequence ID" value="GBG19881.1"/>
    <property type="molecule type" value="Genomic_DNA"/>
</dbReference>
<accession>A0A2R5FVM3</accession>
<dbReference type="Proteomes" id="UP000245124">
    <property type="component" value="Unassembled WGS sequence"/>
</dbReference>
<name>A0A2R5FVM3_NOSCO</name>
<sequence length="131" mass="15417">MTPATDIRKRAIELIEQLSPEKLSAVVQLLEFLSEPSQPATSNDQEVVLLEVIQRHLAFDEQKRLQDLRDRCEWGELTAIEHEELIQYEDRLEQWRVERLQALIELAKLKKIDLLTLNRQFLSDSQLFHAI</sequence>
<evidence type="ECO:0000313" key="1">
    <source>
        <dbReference type="EMBL" id="GBG19881.1"/>
    </source>
</evidence>
<evidence type="ECO:0008006" key="3">
    <source>
        <dbReference type="Google" id="ProtNLM"/>
    </source>
</evidence>
<gene>
    <name evidence="1" type="ORF">NIES4072_35500</name>
</gene>